<dbReference type="AlphaFoldDB" id="A0A951QB72"/>
<name>A0A951QB72_9CYAN</name>
<comment type="caution">
    <text evidence="1">The sequence shown here is derived from an EMBL/GenBank/DDBJ whole genome shotgun (WGS) entry which is preliminary data.</text>
</comment>
<protein>
    <submittedName>
        <fullName evidence="1">Uncharacterized protein</fullName>
    </submittedName>
</protein>
<reference evidence="1" key="1">
    <citation type="submission" date="2021-05" db="EMBL/GenBank/DDBJ databases">
        <authorList>
            <person name="Pietrasiak N."/>
            <person name="Ward R."/>
            <person name="Stajich J.E."/>
            <person name="Kurbessoian T."/>
        </authorList>
    </citation>
    <scope>NUCLEOTIDE SEQUENCE</scope>
    <source>
        <strain evidence="1">UHER 2000/2452</strain>
    </source>
</reference>
<reference evidence="1" key="2">
    <citation type="journal article" date="2022" name="Microbiol. Resour. Announc.">
        <title>Metagenome Sequencing to Explore Phylogenomics of Terrestrial Cyanobacteria.</title>
        <authorList>
            <person name="Ward R.D."/>
            <person name="Stajich J.E."/>
            <person name="Johansen J.R."/>
            <person name="Huntemann M."/>
            <person name="Clum A."/>
            <person name="Foster B."/>
            <person name="Foster B."/>
            <person name="Roux S."/>
            <person name="Palaniappan K."/>
            <person name="Varghese N."/>
            <person name="Mukherjee S."/>
            <person name="Reddy T.B.K."/>
            <person name="Daum C."/>
            <person name="Copeland A."/>
            <person name="Chen I.A."/>
            <person name="Ivanova N.N."/>
            <person name="Kyrpides N.C."/>
            <person name="Shapiro N."/>
            <person name="Eloe-Fadrosh E.A."/>
            <person name="Pietrasiak N."/>
        </authorList>
    </citation>
    <scope>NUCLEOTIDE SEQUENCE</scope>
    <source>
        <strain evidence="1">UHER 2000/2452</strain>
    </source>
</reference>
<proteinExistence type="predicted"/>
<accession>A0A951QB72</accession>
<organism evidence="1 2">
    <name type="scientific">Drouetiella hepatica Uher 2000/2452</name>
    <dbReference type="NCBI Taxonomy" id="904376"/>
    <lineage>
        <taxon>Bacteria</taxon>
        <taxon>Bacillati</taxon>
        <taxon>Cyanobacteriota</taxon>
        <taxon>Cyanophyceae</taxon>
        <taxon>Oculatellales</taxon>
        <taxon>Oculatellaceae</taxon>
        <taxon>Drouetiella</taxon>
    </lineage>
</organism>
<gene>
    <name evidence="1" type="ORF">KME15_12715</name>
</gene>
<dbReference type="EMBL" id="JAHHHD010000012">
    <property type="protein sequence ID" value="MBW4659531.1"/>
    <property type="molecule type" value="Genomic_DNA"/>
</dbReference>
<evidence type="ECO:0000313" key="1">
    <source>
        <dbReference type="EMBL" id="MBW4659531.1"/>
    </source>
</evidence>
<dbReference type="Proteomes" id="UP000757435">
    <property type="component" value="Unassembled WGS sequence"/>
</dbReference>
<evidence type="ECO:0000313" key="2">
    <source>
        <dbReference type="Proteomes" id="UP000757435"/>
    </source>
</evidence>
<sequence>MGQEIEHPDLSAIAALVHTTAQSYQGKSSELLALLRLLEALHQGIRDDLFQKSLPDNRQALYALLRDIETEGGWPYIHRMKLQSFLSNLLTEPEGELPDSE</sequence>